<dbReference type="Pfam" id="PF00096">
    <property type="entry name" value="zf-C2H2"/>
    <property type="match status" value="2"/>
</dbReference>
<gene>
    <name evidence="10" type="primary">SDD4</name>
    <name evidence="10" type="ORF">FIM1_4711</name>
</gene>
<proteinExistence type="predicted"/>
<evidence type="ECO:0000256" key="7">
    <source>
        <dbReference type="PROSITE-ProRule" id="PRU00042"/>
    </source>
</evidence>
<feature type="region of interest" description="Disordered" evidence="8">
    <location>
        <begin position="244"/>
        <end position="265"/>
    </location>
</feature>
<keyword evidence="5" id="KW-0862">Zinc</keyword>
<evidence type="ECO:0000256" key="6">
    <source>
        <dbReference type="ARBA" id="ARBA00023242"/>
    </source>
</evidence>
<feature type="domain" description="C2H2-type" evidence="9">
    <location>
        <begin position="46"/>
        <end position="81"/>
    </location>
</feature>
<evidence type="ECO:0000256" key="3">
    <source>
        <dbReference type="ARBA" id="ARBA00022737"/>
    </source>
</evidence>
<keyword evidence="3" id="KW-0677">Repeat</keyword>
<dbReference type="Gene3D" id="3.30.160.60">
    <property type="entry name" value="Classic Zinc Finger"/>
    <property type="match status" value="1"/>
</dbReference>
<dbReference type="SUPFAM" id="SSF57667">
    <property type="entry name" value="beta-beta-alpha zinc fingers"/>
    <property type="match status" value="1"/>
</dbReference>
<keyword evidence="11" id="KW-1185">Reference proteome</keyword>
<dbReference type="PROSITE" id="PS50157">
    <property type="entry name" value="ZINC_FINGER_C2H2_2"/>
    <property type="match status" value="2"/>
</dbReference>
<evidence type="ECO:0000256" key="1">
    <source>
        <dbReference type="ARBA" id="ARBA00004123"/>
    </source>
</evidence>
<reference evidence="10 11" key="1">
    <citation type="submission" date="2016-03" db="EMBL/GenBank/DDBJ databases">
        <title>How can Kluyveromyces marxianus grow so fast - potential evolutionary course in Saccharomyces Complex revealed by comparative genomics.</title>
        <authorList>
            <person name="Mo W."/>
            <person name="Lu W."/>
            <person name="Yang X."/>
            <person name="Qi J."/>
            <person name="Lv H."/>
        </authorList>
    </citation>
    <scope>NUCLEOTIDE SEQUENCE [LARGE SCALE GENOMIC DNA]</scope>
    <source>
        <strain evidence="10 11">FIM1</strain>
    </source>
</reference>
<feature type="compositionally biased region" description="Low complexity" evidence="8">
    <location>
        <begin position="432"/>
        <end position="447"/>
    </location>
</feature>
<evidence type="ECO:0000256" key="2">
    <source>
        <dbReference type="ARBA" id="ARBA00022723"/>
    </source>
</evidence>
<dbReference type="EMBL" id="CP015061">
    <property type="protein sequence ID" value="QGN18384.1"/>
    <property type="molecule type" value="Genomic_DNA"/>
</dbReference>
<evidence type="ECO:0000256" key="5">
    <source>
        <dbReference type="ARBA" id="ARBA00022833"/>
    </source>
</evidence>
<evidence type="ECO:0000259" key="9">
    <source>
        <dbReference type="PROSITE" id="PS50157"/>
    </source>
</evidence>
<feature type="compositionally biased region" description="Basic and acidic residues" evidence="8">
    <location>
        <begin position="416"/>
        <end position="429"/>
    </location>
</feature>
<evidence type="ECO:0000313" key="10">
    <source>
        <dbReference type="EMBL" id="QGN18384.1"/>
    </source>
</evidence>
<sequence>MASENKGTDEMVGGRYVCPHPDCDKTFSRYEHLQRHKLNHWPKEIFRCDYVYPEDGIVCNRSFVRKDLLVRHQRRHSNNGVRMQMKVRRELGKVKGASGSQRRLSETPDQIQVGQAHEPARLVPETSSNSNSNSYSNANGNLATRKLDHIVLDVGDGKSKSGATGESNSATASAAGPIGGVSTTTTTTTTTSSSNASLNSGFALGGSGGGGAGSGSGSGMAPNTNLNNFFNWLFAAAPTQEAATPAVAAGGPPPPPHAVGTAPNTNVAQQPHISVNNNNIASTGMVPGLPQTAMLEPEISSQNNQHVQSSSFETDTSGGGTTSGSGTGSGSATVANIMDDLFSVDFLPNDPLQSLVQQMSYNNMNNNNSQPVSVGSLNTPPNKGSTCSPESVPNRSPKFRDFGKEHIKDNLQAQKSKVEELRSQLKRSESIPGASSSTPGAGAGPSTKRQKTMLLSKPSFFNSDPNSKFRLSLERQAVFAEQIADIKYILLSDLQTALKSYWLNFHPQYPILHKPSFDIEKAPSILVLSMIMTGASYLGSANRRSISDVIAGPLRWLIFSHEDFQPTSETYIIQALLLLECYEKTSTNRYLHERSYLHHGTTIQLLRRTPSLGGHPLRIKKEQSPSNYESMEEIYKNWIDFETLKRTALYAFYIDTTHAVVFGYTYLFIHCNQVQLSLPCSDEIWDSYDLSLEKLLQHGFGGKDVSFLDTLKQLLNHVMHRLQRSGNTEPWTKLKTSKFGEKLLLSGLISIMFQLQQHSEVISLGGDNPLSVQNIHWQEIISFAIDYWHSEVMHGCQNSSNSVLSNVDAVNTVDDEGIKLLRLDDVHSCKIPAYHMSQIILRIFQYDYYIYAGAPWRMNVRAGTEEYALVSERILKFSQDPMQGGMAIVYAYMFLFEMFQNGENLSCDVNLDYCITRPNTLALTSLLIWSYNYSLYGPETHIWDNSSDSDENLNKKLKEEYVPIESFQQHLKRMYSYLHVDKNLDVYTHHQQLKEKARLLKDIPNKNHLAGMMLFMRDLFHGCYWELGREFSHLFDNCLERSMGRAKVVCEHMYET</sequence>
<feature type="compositionally biased region" description="Low complexity" evidence="8">
    <location>
        <begin position="182"/>
        <end position="198"/>
    </location>
</feature>
<keyword evidence="2" id="KW-0479">Metal-binding</keyword>
<dbReference type="SMART" id="SM00355">
    <property type="entry name" value="ZnF_C2H2"/>
    <property type="match status" value="2"/>
</dbReference>
<dbReference type="PANTHER" id="PTHR40626:SF11">
    <property type="entry name" value="ZINC FINGER PROTEIN YPR022C"/>
    <property type="match status" value="1"/>
</dbReference>
<dbReference type="InterPro" id="IPR013087">
    <property type="entry name" value="Znf_C2H2_type"/>
</dbReference>
<evidence type="ECO:0000256" key="4">
    <source>
        <dbReference type="ARBA" id="ARBA00022771"/>
    </source>
</evidence>
<name>A0ABX6F2Y6_KLUMA</name>
<dbReference type="Pfam" id="PF04082">
    <property type="entry name" value="Fungal_trans"/>
    <property type="match status" value="1"/>
</dbReference>
<feature type="compositionally biased region" description="Polar residues" evidence="8">
    <location>
        <begin position="369"/>
        <end position="394"/>
    </location>
</feature>
<feature type="compositionally biased region" description="Low complexity" evidence="8">
    <location>
        <begin position="300"/>
        <end position="316"/>
    </location>
</feature>
<dbReference type="Proteomes" id="UP000422736">
    <property type="component" value="Chromosome 7"/>
</dbReference>
<comment type="subcellular location">
    <subcellularLocation>
        <location evidence="1">Nucleus</location>
    </subcellularLocation>
</comment>
<feature type="compositionally biased region" description="Polar residues" evidence="8">
    <location>
        <begin position="98"/>
        <end position="113"/>
    </location>
</feature>
<feature type="compositionally biased region" description="Polar residues" evidence="8">
    <location>
        <begin position="161"/>
        <end position="172"/>
    </location>
</feature>
<dbReference type="InterPro" id="IPR007219">
    <property type="entry name" value="XnlR_reg_dom"/>
</dbReference>
<feature type="region of interest" description="Disordered" evidence="8">
    <location>
        <begin position="362"/>
        <end position="449"/>
    </location>
</feature>
<evidence type="ECO:0000256" key="8">
    <source>
        <dbReference type="SAM" id="MobiDB-lite"/>
    </source>
</evidence>
<keyword evidence="6" id="KW-0539">Nucleus</keyword>
<dbReference type="PROSITE" id="PS00028">
    <property type="entry name" value="ZINC_FINGER_C2H2_1"/>
    <property type="match status" value="1"/>
</dbReference>
<feature type="domain" description="C2H2-type" evidence="9">
    <location>
        <begin position="16"/>
        <end position="45"/>
    </location>
</feature>
<feature type="compositionally biased region" description="Basic and acidic residues" evidence="8">
    <location>
        <begin position="398"/>
        <end position="409"/>
    </location>
</feature>
<feature type="region of interest" description="Disordered" evidence="8">
    <location>
        <begin position="157"/>
        <end position="198"/>
    </location>
</feature>
<keyword evidence="4 7" id="KW-0863">Zinc-finger</keyword>
<feature type="compositionally biased region" description="Gly residues" evidence="8">
    <location>
        <begin position="317"/>
        <end position="329"/>
    </location>
</feature>
<organism evidence="10 11">
    <name type="scientific">Kluyveromyces marxianus</name>
    <name type="common">Yeast</name>
    <name type="synonym">Candida kefyr</name>
    <dbReference type="NCBI Taxonomy" id="4911"/>
    <lineage>
        <taxon>Eukaryota</taxon>
        <taxon>Fungi</taxon>
        <taxon>Dikarya</taxon>
        <taxon>Ascomycota</taxon>
        <taxon>Saccharomycotina</taxon>
        <taxon>Saccharomycetes</taxon>
        <taxon>Saccharomycetales</taxon>
        <taxon>Saccharomycetaceae</taxon>
        <taxon>Kluyveromyces</taxon>
    </lineage>
</organism>
<dbReference type="CDD" id="cd12148">
    <property type="entry name" value="fungal_TF_MHR"/>
    <property type="match status" value="1"/>
</dbReference>
<protein>
    <submittedName>
        <fullName evidence="10">Zinc finger protein YPR022C</fullName>
    </submittedName>
</protein>
<feature type="compositionally biased region" description="Low complexity" evidence="8">
    <location>
        <begin position="127"/>
        <end position="140"/>
    </location>
</feature>
<accession>A0ABX6F2Y6</accession>
<feature type="region of interest" description="Disordered" evidence="8">
    <location>
        <begin position="93"/>
        <end position="140"/>
    </location>
</feature>
<dbReference type="InterPro" id="IPR051059">
    <property type="entry name" value="VerF-like"/>
</dbReference>
<evidence type="ECO:0000313" key="11">
    <source>
        <dbReference type="Proteomes" id="UP000422736"/>
    </source>
</evidence>
<dbReference type="InterPro" id="IPR036236">
    <property type="entry name" value="Znf_C2H2_sf"/>
</dbReference>
<dbReference type="PANTHER" id="PTHR40626">
    <property type="entry name" value="MIP31509P"/>
    <property type="match status" value="1"/>
</dbReference>
<feature type="region of interest" description="Disordered" evidence="8">
    <location>
        <begin position="300"/>
        <end position="331"/>
    </location>
</feature>